<accession>A0AA96EL68</accession>
<name>A0AA96EL68_9VIRU</name>
<proteinExistence type="predicted"/>
<protein>
    <submittedName>
        <fullName evidence="1">Uncharacterized protein</fullName>
    </submittedName>
</protein>
<organism evidence="1">
    <name type="scientific">Marseillevirus sp</name>
    <dbReference type="NCBI Taxonomy" id="2809551"/>
    <lineage>
        <taxon>Viruses</taxon>
        <taxon>Varidnaviria</taxon>
        <taxon>Bamfordvirae</taxon>
        <taxon>Nucleocytoviricota</taxon>
        <taxon>Megaviricetes</taxon>
        <taxon>Pimascovirales</taxon>
        <taxon>Pimascovirales incertae sedis</taxon>
        <taxon>Marseilleviridae</taxon>
        <taxon>Marseillevirus</taxon>
    </lineage>
</organism>
<sequence>MAVFGIGAPRGPHIFTLLQYLREWHRKQEFWPDTVCGSKKGYQNFYESQSEHTNLPFVVWSKLELLQIRKNRGGS</sequence>
<reference evidence="1" key="1">
    <citation type="submission" date="2023-07" db="EMBL/GenBank/DDBJ databases">
        <authorList>
            <person name="Xia Y."/>
        </authorList>
    </citation>
    <scope>NUCLEOTIDE SEQUENCE</scope>
    <source>
        <strain evidence="1">F</strain>
    </source>
</reference>
<evidence type="ECO:0000313" key="1">
    <source>
        <dbReference type="EMBL" id="WNL49657.1"/>
    </source>
</evidence>
<dbReference type="EMBL" id="OR343188">
    <property type="protein sequence ID" value="WNL49657.1"/>
    <property type="molecule type" value="Genomic_DNA"/>
</dbReference>
<gene>
    <name evidence="1" type="ORF">MarFTMF_141</name>
</gene>